<dbReference type="InterPro" id="IPR052155">
    <property type="entry name" value="Biofilm_reg_signaling"/>
</dbReference>
<dbReference type="SMART" id="SM00065">
    <property type="entry name" value="GAF"/>
    <property type="match status" value="1"/>
</dbReference>
<dbReference type="InterPro" id="IPR029787">
    <property type="entry name" value="Nucleotide_cyclase"/>
</dbReference>
<dbReference type="InterPro" id="IPR003018">
    <property type="entry name" value="GAF"/>
</dbReference>
<dbReference type="InterPro" id="IPR000700">
    <property type="entry name" value="PAS-assoc_C"/>
</dbReference>
<dbReference type="Proteomes" id="UP000050297">
    <property type="component" value="Unassembled WGS sequence"/>
</dbReference>
<dbReference type="InterPro" id="IPR035965">
    <property type="entry name" value="PAS-like_dom_sf"/>
</dbReference>
<dbReference type="Gene3D" id="3.20.20.450">
    <property type="entry name" value="EAL domain"/>
    <property type="match status" value="1"/>
</dbReference>
<dbReference type="InterPro" id="IPR035919">
    <property type="entry name" value="EAL_sf"/>
</dbReference>
<dbReference type="PROSITE" id="PS50112">
    <property type="entry name" value="PAS"/>
    <property type="match status" value="1"/>
</dbReference>
<dbReference type="EMBL" id="LJPM01000314">
    <property type="protein sequence ID" value="KPW18526.1"/>
    <property type="molecule type" value="Genomic_DNA"/>
</dbReference>
<dbReference type="PROSITE" id="PS50113">
    <property type="entry name" value="PAC"/>
    <property type="match status" value="1"/>
</dbReference>
<dbReference type="CDD" id="cd01949">
    <property type="entry name" value="GGDEF"/>
    <property type="match status" value="1"/>
</dbReference>
<feature type="domain" description="PAC" evidence="4">
    <location>
        <begin position="448"/>
        <end position="500"/>
    </location>
</feature>
<dbReference type="Pfam" id="PF13426">
    <property type="entry name" value="PAS_9"/>
    <property type="match status" value="1"/>
</dbReference>
<dbReference type="SMART" id="SM00267">
    <property type="entry name" value="GGDEF"/>
    <property type="match status" value="1"/>
</dbReference>
<dbReference type="SUPFAM" id="SSF55781">
    <property type="entry name" value="GAF domain-like"/>
    <property type="match status" value="1"/>
</dbReference>
<dbReference type="InterPro" id="IPR000160">
    <property type="entry name" value="GGDEF_dom"/>
</dbReference>
<dbReference type="SMART" id="SM00086">
    <property type="entry name" value="PAC"/>
    <property type="match status" value="1"/>
</dbReference>
<dbReference type="Pfam" id="PF00990">
    <property type="entry name" value="GGDEF"/>
    <property type="match status" value="1"/>
</dbReference>
<dbReference type="InterPro" id="IPR001633">
    <property type="entry name" value="EAL_dom"/>
</dbReference>
<evidence type="ECO:0000256" key="2">
    <source>
        <dbReference type="ARBA" id="ARBA00022636"/>
    </source>
</evidence>
<evidence type="ECO:0000259" key="4">
    <source>
        <dbReference type="PROSITE" id="PS50113"/>
    </source>
</evidence>
<dbReference type="Pfam" id="PF00563">
    <property type="entry name" value="EAL"/>
    <property type="match status" value="1"/>
</dbReference>
<proteinExistence type="predicted"/>
<comment type="caution">
    <text evidence="7">The sequence shown here is derived from an EMBL/GenBank/DDBJ whole genome shotgun (WGS) entry which is preliminary data.</text>
</comment>
<gene>
    <name evidence="7" type="ORF">ALO91_05183</name>
</gene>
<name>A0A0N8QD40_PSESX</name>
<dbReference type="EC" id="3.1.4.52" evidence="1"/>
<evidence type="ECO:0000259" key="6">
    <source>
        <dbReference type="PROSITE" id="PS50887"/>
    </source>
</evidence>
<evidence type="ECO:0000313" key="8">
    <source>
        <dbReference type="Proteomes" id="UP000050297"/>
    </source>
</evidence>
<feature type="domain" description="PAS" evidence="3">
    <location>
        <begin position="375"/>
        <end position="445"/>
    </location>
</feature>
<dbReference type="NCBIfam" id="TIGR00229">
    <property type="entry name" value="sensory_box"/>
    <property type="match status" value="1"/>
</dbReference>
<accession>A0A0N8QD40</accession>
<dbReference type="SMART" id="SM00052">
    <property type="entry name" value="EAL"/>
    <property type="match status" value="1"/>
</dbReference>
<dbReference type="InterPro" id="IPR000014">
    <property type="entry name" value="PAS"/>
</dbReference>
<reference evidence="7 8" key="1">
    <citation type="submission" date="2015-09" db="EMBL/GenBank/DDBJ databases">
        <title>Genome announcement of multiple Pseudomonas syringae strains.</title>
        <authorList>
            <person name="Thakur S."/>
            <person name="Wang P.W."/>
            <person name="Gong Y."/>
            <person name="Weir B.S."/>
            <person name="Guttman D.S."/>
        </authorList>
    </citation>
    <scope>NUCLEOTIDE SEQUENCE [LARGE SCALE GENOMIC DNA]</scope>
    <source>
        <strain evidence="7 8">ICMP2802</strain>
    </source>
</reference>
<feature type="domain" description="EAL" evidence="5">
    <location>
        <begin position="671"/>
        <end position="925"/>
    </location>
</feature>
<dbReference type="InterPro" id="IPR029016">
    <property type="entry name" value="GAF-like_dom_sf"/>
</dbReference>
<evidence type="ECO:0000259" key="3">
    <source>
        <dbReference type="PROSITE" id="PS50112"/>
    </source>
</evidence>
<dbReference type="Gene3D" id="3.30.70.270">
    <property type="match status" value="1"/>
</dbReference>
<dbReference type="Pfam" id="PF01590">
    <property type="entry name" value="GAF"/>
    <property type="match status" value="1"/>
</dbReference>
<dbReference type="PANTHER" id="PTHR44757:SF2">
    <property type="entry name" value="BIOFILM ARCHITECTURE MAINTENANCE PROTEIN MBAA"/>
    <property type="match status" value="1"/>
</dbReference>
<dbReference type="AlphaFoldDB" id="A0A0N8QD40"/>
<organism evidence="7 8">
    <name type="scientific">Pseudomonas syringae pv. aceris</name>
    <dbReference type="NCBI Taxonomy" id="199198"/>
    <lineage>
        <taxon>Bacteria</taxon>
        <taxon>Pseudomonadati</taxon>
        <taxon>Pseudomonadota</taxon>
        <taxon>Gammaproteobacteria</taxon>
        <taxon>Pseudomonadales</taxon>
        <taxon>Pseudomonadaceae</taxon>
        <taxon>Pseudomonas</taxon>
        <taxon>Pseudomonas syringae</taxon>
    </lineage>
</organism>
<dbReference type="CDD" id="cd01948">
    <property type="entry name" value="EAL"/>
    <property type="match status" value="1"/>
</dbReference>
<dbReference type="Gene3D" id="3.30.450.40">
    <property type="match status" value="1"/>
</dbReference>
<feature type="domain" description="GGDEF" evidence="6">
    <location>
        <begin position="530"/>
        <end position="662"/>
    </location>
</feature>
<evidence type="ECO:0000259" key="5">
    <source>
        <dbReference type="PROSITE" id="PS50883"/>
    </source>
</evidence>
<sequence length="930" mass="104013">MVSCKHGPHDATLPYAKVGFTPVATSIPEASLFMKSQTDAAGRSAAEVVTQLPVPSRLGMLRFERLNEANWALLFLDPNCERQFGLAAVDLCALIGSPYASLMEPEARYQLHDDIQLQLASSPNYLIRYTLHSPKGPLGLLEIGEAYKQHNRHLLRGYFLIVEGLVTTGEPVTDSDLETRNLRLQIALELNQRAQRDQFAHLERVRAQQDLILRLTRHRYTTANTLLEAAELITKSACDIYDVDHVSIWNLNDKRLEPITDYSRETGDYQSRTPVDISPYPTYLQALNTSRAIDASNIQTDPRTCEMAKSLNPGETRAVLDASIRIDGQVIGVLCLEESGSTREWQSDEIAFAGELADQFAQVINNHNRRAATNALHLFQRAVEQSANAFLLVNCNGVVEYVNPSFTAITQYSSEEVSGHKLSELPALENLNQLLLEANSSLTNSNSWQGEFKSRRKNLEPYWGQLSISKVYGDNRELTHYIGIYEDITQSKLAQQRIERLAYTDNLTNLGNRPAFIRNLDERFARDTDTPMSLLLVDIDNFKRINDSLGHQTGDKLLISLARRLRNTLSPSDILARFASNEFAVLIDNTDQEAGHATATQVLATLDKPMFVDNQLISVTGSVGLACAPLHGRDPQTLMKNAGLALHKAKANGKHQVQVFTEALNAEASYKLFVENNLRRALTQNELEVFYQPKLCLLTGRLLGMEALLRWNHPEKGMIRPDQFISVAEETGLIIPIGKWVARQSCRMSKDLTAAGFGNLQVAINVSPKQFSDPELVSSIAAILKEEELDPSLLELELTEGLLLEATEDTRQQLDSLKKLGLSLAMDDFGTGYSSFSYLKKFPIDVIKIDRSFIRDIPDDEDDMEITSAVIAMAHNLKLKVVAEGIETAAQLAFLRRHRCDVGQGYLFDRPIPGQELIEKLKRYPRRPSA</sequence>
<dbReference type="FunFam" id="3.20.20.450:FF:000001">
    <property type="entry name" value="Cyclic di-GMP phosphodiesterase yahA"/>
    <property type="match status" value="1"/>
</dbReference>
<dbReference type="SUPFAM" id="SSF141868">
    <property type="entry name" value="EAL domain-like"/>
    <property type="match status" value="1"/>
</dbReference>
<dbReference type="PANTHER" id="PTHR44757">
    <property type="entry name" value="DIGUANYLATE CYCLASE DGCP"/>
    <property type="match status" value="1"/>
</dbReference>
<dbReference type="SMART" id="SM00091">
    <property type="entry name" value="PAS"/>
    <property type="match status" value="2"/>
</dbReference>
<dbReference type="PROSITE" id="PS50887">
    <property type="entry name" value="GGDEF"/>
    <property type="match status" value="1"/>
</dbReference>
<evidence type="ECO:0000313" key="7">
    <source>
        <dbReference type="EMBL" id="KPW18526.1"/>
    </source>
</evidence>
<evidence type="ECO:0000256" key="1">
    <source>
        <dbReference type="ARBA" id="ARBA00012282"/>
    </source>
</evidence>
<dbReference type="CDD" id="cd00130">
    <property type="entry name" value="PAS"/>
    <property type="match status" value="1"/>
</dbReference>
<dbReference type="InterPro" id="IPR043128">
    <property type="entry name" value="Rev_trsase/Diguanyl_cyclase"/>
</dbReference>
<keyword evidence="2" id="KW-0973">c-di-GMP</keyword>
<dbReference type="PATRIC" id="fig|199198.5.peg.3562"/>
<dbReference type="PROSITE" id="PS50883">
    <property type="entry name" value="EAL"/>
    <property type="match status" value="1"/>
</dbReference>
<dbReference type="SUPFAM" id="SSF55073">
    <property type="entry name" value="Nucleotide cyclase"/>
    <property type="match status" value="1"/>
</dbReference>
<dbReference type="GO" id="GO:0071111">
    <property type="term" value="F:cyclic-guanylate-specific phosphodiesterase activity"/>
    <property type="evidence" value="ECO:0007669"/>
    <property type="project" value="UniProtKB-EC"/>
</dbReference>
<dbReference type="NCBIfam" id="TIGR00254">
    <property type="entry name" value="GGDEF"/>
    <property type="match status" value="1"/>
</dbReference>
<dbReference type="InterPro" id="IPR001610">
    <property type="entry name" value="PAC"/>
</dbReference>
<dbReference type="Gene3D" id="3.30.450.20">
    <property type="entry name" value="PAS domain"/>
    <property type="match status" value="1"/>
</dbReference>
<protein>
    <recommendedName>
        <fullName evidence="1">cyclic-guanylate-specific phosphodiesterase</fullName>
        <ecNumber evidence="1">3.1.4.52</ecNumber>
    </recommendedName>
</protein>
<dbReference type="SUPFAM" id="SSF55785">
    <property type="entry name" value="PYP-like sensor domain (PAS domain)"/>
    <property type="match status" value="1"/>
</dbReference>